<keyword evidence="1" id="KW-0813">Transport</keyword>
<evidence type="ECO:0000256" key="2">
    <source>
        <dbReference type="ARBA" id="ARBA00022729"/>
    </source>
</evidence>
<dbReference type="InterPro" id="IPR052037">
    <property type="entry name" value="LPS_export_LptA"/>
</dbReference>
<evidence type="ECO:0000256" key="3">
    <source>
        <dbReference type="ARBA" id="ARBA00022764"/>
    </source>
</evidence>
<keyword evidence="3" id="KW-0574">Periplasm</keyword>
<dbReference type="AlphaFoldDB" id="A0A6L5WID3"/>
<evidence type="ECO:0000313" key="6">
    <source>
        <dbReference type="Proteomes" id="UP000476338"/>
    </source>
</evidence>
<sequence>MVSHKIALISILFIFSGLFAQEIEIVADNFFADEIKKQSILSGNVFVKKSNLDTLKSDKITIYFDDNKQPLRYIATGNVKFEILIDNNKYNGHGDKLTYISANKKYILEGSAWISDIKTKREVFGDEITINQLEGKYEVKSLESNKTQSKKPVKFIFKVKE</sequence>
<dbReference type="Gene3D" id="2.60.450.10">
    <property type="entry name" value="Lipopolysaccharide (LPS) transport protein A like domain"/>
    <property type="match status" value="1"/>
</dbReference>
<feature type="domain" description="Organic solvent tolerance-like N-terminal" evidence="4">
    <location>
        <begin position="24"/>
        <end position="135"/>
    </location>
</feature>
<reference evidence="5 6" key="1">
    <citation type="submission" date="2019-09" db="EMBL/GenBank/DDBJ databases">
        <authorList>
            <person name="Silva M."/>
            <person name="Pereira G."/>
            <person name="Lopes-Da-Costa L."/>
            <person name="Silva E."/>
        </authorList>
    </citation>
    <scope>NUCLEOTIDE SEQUENCE [LARGE SCALE GENOMIC DNA]</scope>
    <source>
        <strain evidence="5 6">FMV-PI01</strain>
    </source>
</reference>
<dbReference type="GO" id="GO:0001530">
    <property type="term" value="F:lipopolysaccharide binding"/>
    <property type="evidence" value="ECO:0007669"/>
    <property type="project" value="InterPro"/>
</dbReference>
<dbReference type="InterPro" id="IPR014340">
    <property type="entry name" value="LptA"/>
</dbReference>
<dbReference type="PANTHER" id="PTHR36504:SF1">
    <property type="entry name" value="LIPOPOLYSACCHARIDE EXPORT SYSTEM PROTEIN LPTA"/>
    <property type="match status" value="1"/>
</dbReference>
<gene>
    <name evidence="5" type="primary">lptA</name>
    <name evidence="5" type="ORF">F1B92_02215</name>
</gene>
<evidence type="ECO:0000259" key="4">
    <source>
        <dbReference type="Pfam" id="PF03968"/>
    </source>
</evidence>
<reference evidence="5 6" key="2">
    <citation type="submission" date="2020-03" db="EMBL/GenBank/DDBJ databases">
        <title>Campylobacter portucalensis sp. nov., a new species of Campylobacter isolated from the reproductive tract of bulls.</title>
        <authorList>
            <person name="Silva M.F."/>
            <person name="Pereira G."/>
            <person name="Carneiro C."/>
            <person name="Hemphill A."/>
            <person name="Mateus L."/>
            <person name="Lopes-Da-Costa L."/>
            <person name="Silva E."/>
        </authorList>
    </citation>
    <scope>NUCLEOTIDE SEQUENCE [LARGE SCALE GENOMIC DNA]</scope>
    <source>
        <strain evidence="5 6">FMV-PI01</strain>
    </source>
</reference>
<keyword evidence="2" id="KW-0732">Signal</keyword>
<evidence type="ECO:0000313" key="5">
    <source>
        <dbReference type="EMBL" id="MSN96017.1"/>
    </source>
</evidence>
<dbReference type="RefSeq" id="WP_154570285.1">
    <property type="nucleotide sequence ID" value="NZ_VWSJ01000006.1"/>
</dbReference>
<organism evidence="5 6">
    <name type="scientific">Campylobacter portucalensis</name>
    <dbReference type="NCBI Taxonomy" id="2608384"/>
    <lineage>
        <taxon>Bacteria</taxon>
        <taxon>Pseudomonadati</taxon>
        <taxon>Campylobacterota</taxon>
        <taxon>Epsilonproteobacteria</taxon>
        <taxon>Campylobacterales</taxon>
        <taxon>Campylobacteraceae</taxon>
        <taxon>Campylobacter</taxon>
    </lineage>
</organism>
<dbReference type="GO" id="GO:0030288">
    <property type="term" value="C:outer membrane-bounded periplasmic space"/>
    <property type="evidence" value="ECO:0007669"/>
    <property type="project" value="TreeGrafter"/>
</dbReference>
<dbReference type="PANTHER" id="PTHR36504">
    <property type="entry name" value="LIPOPOLYSACCHARIDE EXPORT SYSTEM PROTEIN LPTA"/>
    <property type="match status" value="1"/>
</dbReference>
<dbReference type="GO" id="GO:0015920">
    <property type="term" value="P:lipopolysaccharide transport"/>
    <property type="evidence" value="ECO:0007669"/>
    <property type="project" value="InterPro"/>
</dbReference>
<dbReference type="Pfam" id="PF03968">
    <property type="entry name" value="LptD_N"/>
    <property type="match status" value="1"/>
</dbReference>
<protein>
    <submittedName>
        <fullName evidence="5">Lipopolysaccharide transport periplasmic protein LptA</fullName>
    </submittedName>
</protein>
<dbReference type="InterPro" id="IPR005653">
    <property type="entry name" value="OstA-like_N"/>
</dbReference>
<proteinExistence type="predicted"/>
<keyword evidence="6" id="KW-1185">Reference proteome</keyword>
<dbReference type="Proteomes" id="UP000476338">
    <property type="component" value="Unassembled WGS sequence"/>
</dbReference>
<dbReference type="GO" id="GO:0017089">
    <property type="term" value="F:glycolipid transfer activity"/>
    <property type="evidence" value="ECO:0007669"/>
    <property type="project" value="TreeGrafter"/>
</dbReference>
<accession>A0A6L5WID3</accession>
<evidence type="ECO:0000256" key="1">
    <source>
        <dbReference type="ARBA" id="ARBA00022448"/>
    </source>
</evidence>
<comment type="caution">
    <text evidence="5">The sequence shown here is derived from an EMBL/GenBank/DDBJ whole genome shotgun (WGS) entry which is preliminary data.</text>
</comment>
<dbReference type="EMBL" id="VWSJ01000006">
    <property type="protein sequence ID" value="MSN96017.1"/>
    <property type="molecule type" value="Genomic_DNA"/>
</dbReference>
<name>A0A6L5WID3_9BACT</name>
<dbReference type="GO" id="GO:0009279">
    <property type="term" value="C:cell outer membrane"/>
    <property type="evidence" value="ECO:0007669"/>
    <property type="project" value="TreeGrafter"/>
</dbReference>
<dbReference type="NCBIfam" id="TIGR03002">
    <property type="entry name" value="outer_YhbN_LptA"/>
    <property type="match status" value="1"/>
</dbReference>